<evidence type="ECO:0000313" key="2">
    <source>
        <dbReference type="Proteomes" id="UP000053271"/>
    </source>
</evidence>
<dbReference type="AlphaFoldDB" id="A0A101QRZ1"/>
<comment type="caution">
    <text evidence="1">The sequence shown here is derived from an EMBL/GenBank/DDBJ whole genome shotgun (WGS) entry which is preliminary data.</text>
</comment>
<accession>A0A101QRZ1</accession>
<dbReference type="EMBL" id="LMWS01000035">
    <property type="protein sequence ID" value="KUN34838.1"/>
    <property type="molecule type" value="Genomic_DNA"/>
</dbReference>
<name>A0A101QRZ1_9ACTN</name>
<dbReference type="GeneID" id="91428343"/>
<keyword evidence="2" id="KW-1185">Reference proteome</keyword>
<evidence type="ECO:0000313" key="1">
    <source>
        <dbReference type="EMBL" id="KUN34838.1"/>
    </source>
</evidence>
<protein>
    <submittedName>
        <fullName evidence="1">Uncharacterized protein</fullName>
    </submittedName>
</protein>
<sequence>MTAYELAWYGVDLRTGGIVEDLPALKPSGALSRKLGASTTLQFDLALAGAPPEWEAATAPGRSLLVAVDTATDTPVWAGAVLPRDGGSSTSVQLGAATLEAYLDARFPGTQTMVGVDQATVLTNLIAPALTGGGPPFVIDATATGTVMDYLTDDGDDKTILSCCQEVMGLDGGPEWTIDVAWNPAHSGFVFPVRIRSAIGTQSASPEAVFDFPGCVSEYVLSESYERDKGATRVIARGEGEGSSRLTSTAREASALLAGGWPVWEYRYTPATGITDPDQLEAHAAKSLSLMAQGAQVWSVTAVASVAPRLGRDWGLGDSVRLDVERSPRHPQGTSTVARCWSWELDTGSDTVRPILVED</sequence>
<reference evidence="1 2" key="1">
    <citation type="submission" date="2015-10" db="EMBL/GenBank/DDBJ databases">
        <title>Draft genome sequence of Streptomyces longwoodensis DSM 41677, type strain for the species Streptomyces longwoodensis.</title>
        <authorList>
            <person name="Ruckert C."/>
            <person name="Winkler A."/>
            <person name="Kalinowski J."/>
            <person name="Kampfer P."/>
            <person name="Glaeser S."/>
        </authorList>
    </citation>
    <scope>NUCLEOTIDE SEQUENCE [LARGE SCALE GENOMIC DNA]</scope>
    <source>
        <strain evidence="1 2">DSM 41677</strain>
    </source>
</reference>
<gene>
    <name evidence="1" type="ORF">AQJ30_27610</name>
</gene>
<dbReference type="RefSeq" id="WP_067239399.1">
    <property type="nucleotide sequence ID" value="NZ_KQ948560.1"/>
</dbReference>
<dbReference type="Proteomes" id="UP000053271">
    <property type="component" value="Unassembled WGS sequence"/>
</dbReference>
<dbReference type="STRING" id="68231.AQJ30_27610"/>
<proteinExistence type="predicted"/>
<organism evidence="1 2">
    <name type="scientific">Streptomyces longwoodensis</name>
    <dbReference type="NCBI Taxonomy" id="68231"/>
    <lineage>
        <taxon>Bacteria</taxon>
        <taxon>Bacillati</taxon>
        <taxon>Actinomycetota</taxon>
        <taxon>Actinomycetes</taxon>
        <taxon>Kitasatosporales</taxon>
        <taxon>Streptomycetaceae</taxon>
        <taxon>Streptomyces</taxon>
    </lineage>
</organism>